<dbReference type="GO" id="GO:0051028">
    <property type="term" value="P:mRNA transport"/>
    <property type="evidence" value="ECO:0007669"/>
    <property type="project" value="UniProtKB-KW"/>
</dbReference>
<evidence type="ECO:0000313" key="8">
    <source>
        <dbReference type="EMBL" id="GER29544.1"/>
    </source>
</evidence>
<dbReference type="Proteomes" id="UP000325081">
    <property type="component" value="Unassembled WGS sequence"/>
</dbReference>
<evidence type="ECO:0000256" key="6">
    <source>
        <dbReference type="ARBA" id="ARBA00023132"/>
    </source>
</evidence>
<reference evidence="9" key="1">
    <citation type="journal article" date="2019" name="Curr. Biol.">
        <title>Genome Sequence of Striga asiatica Provides Insight into the Evolution of Plant Parasitism.</title>
        <authorList>
            <person name="Yoshida S."/>
            <person name="Kim S."/>
            <person name="Wafula E.K."/>
            <person name="Tanskanen J."/>
            <person name="Kim Y.M."/>
            <person name="Honaas L."/>
            <person name="Yang Z."/>
            <person name="Spallek T."/>
            <person name="Conn C.E."/>
            <person name="Ichihashi Y."/>
            <person name="Cheong K."/>
            <person name="Cui S."/>
            <person name="Der J.P."/>
            <person name="Gundlach H."/>
            <person name="Jiao Y."/>
            <person name="Hori C."/>
            <person name="Ishida J.K."/>
            <person name="Kasahara H."/>
            <person name="Kiba T."/>
            <person name="Kim M.S."/>
            <person name="Koo N."/>
            <person name="Laohavisit A."/>
            <person name="Lee Y.H."/>
            <person name="Lumba S."/>
            <person name="McCourt P."/>
            <person name="Mortimer J.C."/>
            <person name="Mutuku J.M."/>
            <person name="Nomura T."/>
            <person name="Sasaki-Sekimoto Y."/>
            <person name="Seto Y."/>
            <person name="Wang Y."/>
            <person name="Wakatake T."/>
            <person name="Sakakibara H."/>
            <person name="Demura T."/>
            <person name="Yamaguchi S."/>
            <person name="Yoneyama K."/>
            <person name="Manabe R.I."/>
            <person name="Nelson D.C."/>
            <person name="Schulman A.H."/>
            <person name="Timko M.P."/>
            <person name="dePamphilis C.W."/>
            <person name="Choi D."/>
            <person name="Shirasu K."/>
        </authorList>
    </citation>
    <scope>NUCLEOTIDE SEQUENCE [LARGE SCALE GENOMIC DNA]</scope>
    <source>
        <strain evidence="9">cv. UVA1</strain>
    </source>
</reference>
<proteinExistence type="predicted"/>
<accession>A0A5A7PAC0</accession>
<dbReference type="AlphaFoldDB" id="A0A5A7PAC0"/>
<dbReference type="GO" id="GO:0017056">
    <property type="term" value="F:structural constituent of nuclear pore"/>
    <property type="evidence" value="ECO:0007669"/>
    <property type="project" value="InterPro"/>
</dbReference>
<keyword evidence="5" id="KW-0811">Translocation</keyword>
<keyword evidence="2" id="KW-0813">Transport</keyword>
<keyword evidence="7" id="KW-0539">Nucleus</keyword>
<gene>
    <name evidence="8" type="ORF">STAS_05403</name>
</gene>
<evidence type="ECO:0000256" key="2">
    <source>
        <dbReference type="ARBA" id="ARBA00022448"/>
    </source>
</evidence>
<comment type="subcellular location">
    <subcellularLocation>
        <location evidence="1">Nucleus</location>
        <location evidence="1">Nuclear pore complex</location>
    </subcellularLocation>
</comment>
<dbReference type="PANTHER" id="PTHR13437:SF2">
    <property type="entry name" value="NUCLEOPORIN P58_P45"/>
    <property type="match status" value="1"/>
</dbReference>
<evidence type="ECO:0000256" key="4">
    <source>
        <dbReference type="ARBA" id="ARBA00022927"/>
    </source>
</evidence>
<keyword evidence="9" id="KW-1185">Reference proteome</keyword>
<dbReference type="OrthoDB" id="2538017at2759"/>
<dbReference type="GO" id="GO:0005643">
    <property type="term" value="C:nuclear pore"/>
    <property type="evidence" value="ECO:0007669"/>
    <property type="project" value="UniProtKB-SubCell"/>
</dbReference>
<sequence length="424" mass="46868">MGGPQKVLLQIEERILEYRDESQLLDQCNILYDSSVFNNAFELNASYIVNYGKTKNDSTRAHDMLRNTEVAVGSFMMLRPRFLHQNQGATSTQTSGGSQAAVNAMVQVYDFYSGLPKKPSPFLQQTVTRFEKYLSECLEWIEELEQLLLIGSERNSLTTSSSLLQSLPKVLDKSKVESIHQSMRAAYERCRGEENDPFLEADRREMTKQEAAAQWAHPTQHFPLAPVGPSTSVNISAALSALSTPLFSTPTSTSAPFSSLLGTSQSSLSTFLSTSASQFGGSTPLFGSTPAFGVSTFSTPFATGSGASFGTLSKARAKSRPGRGICIAYMCIWFLSILMLWTEPCRGEWSEPLWSTSSFGALHVSRVKTWGGTKVLEFVIEDTNIMSTDMYPLWWLCVINGVWFQSRVVGSWECKPIVGTNKEC</sequence>
<keyword evidence="6" id="KW-0906">Nuclear pore complex</keyword>
<evidence type="ECO:0000256" key="7">
    <source>
        <dbReference type="ARBA" id="ARBA00023242"/>
    </source>
</evidence>
<protein>
    <submittedName>
        <fullName evidence="8">Hydroxyproline-rich glycoprotein family protein</fullName>
    </submittedName>
</protein>
<dbReference type="Gene3D" id="6.10.140.1350">
    <property type="match status" value="1"/>
</dbReference>
<name>A0A5A7PAC0_STRAF</name>
<dbReference type="EMBL" id="BKCP01003891">
    <property type="protein sequence ID" value="GER29544.1"/>
    <property type="molecule type" value="Genomic_DNA"/>
</dbReference>
<dbReference type="GO" id="GO:0008139">
    <property type="term" value="F:nuclear localization sequence binding"/>
    <property type="evidence" value="ECO:0007669"/>
    <property type="project" value="InterPro"/>
</dbReference>
<dbReference type="PANTHER" id="PTHR13437">
    <property type="entry name" value="NUCLEOPORIN P58/P45 NUCLEOPORIN-LIKE PROTEIN 1"/>
    <property type="match status" value="1"/>
</dbReference>
<keyword evidence="4" id="KW-0653">Protein transport</keyword>
<organism evidence="8 9">
    <name type="scientific">Striga asiatica</name>
    <name type="common">Asiatic witchweed</name>
    <name type="synonym">Buchnera asiatica</name>
    <dbReference type="NCBI Taxonomy" id="4170"/>
    <lineage>
        <taxon>Eukaryota</taxon>
        <taxon>Viridiplantae</taxon>
        <taxon>Streptophyta</taxon>
        <taxon>Embryophyta</taxon>
        <taxon>Tracheophyta</taxon>
        <taxon>Spermatophyta</taxon>
        <taxon>Magnoliopsida</taxon>
        <taxon>eudicotyledons</taxon>
        <taxon>Gunneridae</taxon>
        <taxon>Pentapetalae</taxon>
        <taxon>asterids</taxon>
        <taxon>lamiids</taxon>
        <taxon>Lamiales</taxon>
        <taxon>Orobanchaceae</taxon>
        <taxon>Buchnereae</taxon>
        <taxon>Striga</taxon>
    </lineage>
</organism>
<keyword evidence="3" id="KW-0509">mRNA transport</keyword>
<dbReference type="GO" id="GO:0015031">
    <property type="term" value="P:protein transport"/>
    <property type="evidence" value="ECO:0007669"/>
    <property type="project" value="UniProtKB-KW"/>
</dbReference>
<evidence type="ECO:0000256" key="5">
    <source>
        <dbReference type="ARBA" id="ARBA00023010"/>
    </source>
</evidence>
<evidence type="ECO:0000256" key="1">
    <source>
        <dbReference type="ARBA" id="ARBA00004567"/>
    </source>
</evidence>
<evidence type="ECO:0000256" key="3">
    <source>
        <dbReference type="ARBA" id="ARBA00022816"/>
    </source>
</evidence>
<dbReference type="InterPro" id="IPR024882">
    <property type="entry name" value="NUP58/p45/49"/>
</dbReference>
<comment type="caution">
    <text evidence="8">The sequence shown here is derived from an EMBL/GenBank/DDBJ whole genome shotgun (WGS) entry which is preliminary data.</text>
</comment>
<evidence type="ECO:0000313" key="9">
    <source>
        <dbReference type="Proteomes" id="UP000325081"/>
    </source>
</evidence>